<feature type="region of interest" description="Disordered" evidence="4">
    <location>
        <begin position="1"/>
        <end position="27"/>
    </location>
</feature>
<dbReference type="Gene3D" id="3.20.190.20">
    <property type="match status" value="1"/>
</dbReference>
<dbReference type="Pfam" id="PF17815">
    <property type="entry name" value="PDZ_3"/>
    <property type="match status" value="1"/>
</dbReference>
<reference evidence="7 8" key="1">
    <citation type="submission" date="2019-08" db="EMBL/GenBank/DDBJ databases">
        <title>Draft genome sequences of two oriental melons (Cucumis melo L. var makuwa).</title>
        <authorList>
            <person name="Kwon S.-Y."/>
        </authorList>
    </citation>
    <scope>NUCLEOTIDE SEQUENCE [LARGE SCALE GENOMIC DNA]</scope>
    <source>
        <strain evidence="8">cv. Chang Bougi</strain>
        <tissue evidence="7">Leaf</tissue>
    </source>
</reference>
<dbReference type="GO" id="GO:0006508">
    <property type="term" value="P:proteolysis"/>
    <property type="evidence" value="ECO:0007669"/>
    <property type="project" value="UniProtKB-KW"/>
</dbReference>
<evidence type="ECO:0000256" key="2">
    <source>
        <dbReference type="ARBA" id="ARBA00022801"/>
    </source>
</evidence>
<name>A0A5D3CDB6_CUCMM</name>
<dbReference type="GO" id="GO:0004252">
    <property type="term" value="F:serine-type endopeptidase activity"/>
    <property type="evidence" value="ECO:0007669"/>
    <property type="project" value="TreeGrafter"/>
</dbReference>
<dbReference type="InterPro" id="IPR041517">
    <property type="entry name" value="DEGP_PDZ"/>
</dbReference>
<evidence type="ECO:0000256" key="1">
    <source>
        <dbReference type="ARBA" id="ARBA00022670"/>
    </source>
</evidence>
<protein>
    <submittedName>
        <fullName evidence="7">Reverse transcriptase</fullName>
    </submittedName>
</protein>
<keyword evidence="3" id="KW-0720">Serine protease</keyword>
<dbReference type="Pfam" id="PF07727">
    <property type="entry name" value="RVT_2"/>
    <property type="match status" value="1"/>
</dbReference>
<keyword evidence="7" id="KW-0808">Transferase</keyword>
<organism evidence="7 8">
    <name type="scientific">Cucumis melo var. makuwa</name>
    <name type="common">Oriental melon</name>
    <dbReference type="NCBI Taxonomy" id="1194695"/>
    <lineage>
        <taxon>Eukaryota</taxon>
        <taxon>Viridiplantae</taxon>
        <taxon>Streptophyta</taxon>
        <taxon>Embryophyta</taxon>
        <taxon>Tracheophyta</taxon>
        <taxon>Spermatophyta</taxon>
        <taxon>Magnoliopsida</taxon>
        <taxon>eudicotyledons</taxon>
        <taxon>Gunneridae</taxon>
        <taxon>Pentapetalae</taxon>
        <taxon>rosids</taxon>
        <taxon>fabids</taxon>
        <taxon>Cucurbitales</taxon>
        <taxon>Cucurbitaceae</taxon>
        <taxon>Benincaseae</taxon>
        <taxon>Cucumis</taxon>
    </lineage>
</organism>
<evidence type="ECO:0000256" key="4">
    <source>
        <dbReference type="SAM" id="MobiDB-lite"/>
    </source>
</evidence>
<keyword evidence="7" id="KW-0695">RNA-directed DNA polymerase</keyword>
<sequence length="310" mass="34831">MVSPIAQSSMVYGSEPKQAQGTAGPDNTNLCVDDDIVDLTENDRSDMLVLENNKVAKQWAFTTSLNTTTISKNIHMAMEIPEWKTVVMEEMGALEENNTWDLCALPKGHKIVGCKWVFTLKYKSDETLDRKIVVLIVYVDIVFSGDDTAEITRLKKKMVDEFEIKDLGNVKYFGIEVARSGEGQGVSKLGLIDNSVVKALLGKHALDKHVRDTKRSPELQSAERFILSHEQVKKVNGVEIDNLKHLCQLVDKSEDSVRFDLDDDRVIVLNFEMAKIATSRILKRHRIPSALSHDLIEDLNFHNSELSSSS</sequence>
<evidence type="ECO:0000313" key="8">
    <source>
        <dbReference type="Proteomes" id="UP000321947"/>
    </source>
</evidence>
<proteinExistence type="predicted"/>
<evidence type="ECO:0000259" key="6">
    <source>
        <dbReference type="Pfam" id="PF17815"/>
    </source>
</evidence>
<comment type="caution">
    <text evidence="7">The sequence shown here is derived from an EMBL/GenBank/DDBJ whole genome shotgun (WGS) entry which is preliminary data.</text>
</comment>
<keyword evidence="1" id="KW-0645">Protease</keyword>
<dbReference type="InterPro" id="IPR013103">
    <property type="entry name" value="RVT_2"/>
</dbReference>
<dbReference type="AlphaFoldDB" id="A0A5D3CDB6"/>
<dbReference type="PANTHER" id="PTHR45980:SF9">
    <property type="entry name" value="PROTEASE DO-LIKE 10, MITOCHONDRIAL-RELATED"/>
    <property type="match status" value="1"/>
</dbReference>
<feature type="domain" description="Protease Do-like PDZ" evidence="6">
    <location>
        <begin position="228"/>
        <end position="294"/>
    </location>
</feature>
<gene>
    <name evidence="7" type="ORF">E5676_scaffold648G001350</name>
</gene>
<dbReference type="GO" id="GO:0003964">
    <property type="term" value="F:RNA-directed DNA polymerase activity"/>
    <property type="evidence" value="ECO:0007669"/>
    <property type="project" value="UniProtKB-KW"/>
</dbReference>
<dbReference type="EMBL" id="SSTD01012901">
    <property type="protein sequence ID" value="TYK08336.1"/>
    <property type="molecule type" value="Genomic_DNA"/>
</dbReference>
<accession>A0A5D3CDB6</accession>
<evidence type="ECO:0000259" key="5">
    <source>
        <dbReference type="Pfam" id="PF07727"/>
    </source>
</evidence>
<dbReference type="Proteomes" id="UP000321947">
    <property type="component" value="Unassembled WGS sequence"/>
</dbReference>
<keyword evidence="7" id="KW-0548">Nucleotidyltransferase</keyword>
<dbReference type="PANTHER" id="PTHR45980">
    <property type="match status" value="1"/>
</dbReference>
<keyword evidence="2" id="KW-0378">Hydrolase</keyword>
<evidence type="ECO:0000256" key="3">
    <source>
        <dbReference type="ARBA" id="ARBA00022825"/>
    </source>
</evidence>
<feature type="domain" description="Reverse transcriptase Ty1/copia-type" evidence="5">
    <location>
        <begin position="131"/>
        <end position="198"/>
    </location>
</feature>
<evidence type="ECO:0000313" key="7">
    <source>
        <dbReference type="EMBL" id="TYK08336.1"/>
    </source>
</evidence>
<dbReference type="InterPro" id="IPR046449">
    <property type="entry name" value="DEGP_PDZ_sf"/>
</dbReference>